<feature type="transmembrane region" description="Helical" evidence="8">
    <location>
        <begin position="226"/>
        <end position="246"/>
    </location>
</feature>
<evidence type="ECO:0000313" key="11">
    <source>
        <dbReference type="Proteomes" id="UP000603056"/>
    </source>
</evidence>
<accession>A0A811T8R6</accession>
<evidence type="ECO:0000313" key="10">
    <source>
        <dbReference type="EMBL" id="CAD6494885.1"/>
    </source>
</evidence>
<comment type="caution">
    <text evidence="9">The sequence shown here is derived from an EMBL/GenBank/DDBJ whole genome shotgun (WGS) entry which is preliminary data.</text>
</comment>
<protein>
    <submittedName>
        <fullName evidence="9">Transmembrane exosortase (Exosortase_EpsH)</fullName>
    </submittedName>
</protein>
<dbReference type="GO" id="GO:0008233">
    <property type="term" value="F:peptidase activity"/>
    <property type="evidence" value="ECO:0007669"/>
    <property type="project" value="UniProtKB-KW"/>
</dbReference>
<gene>
    <name evidence="10" type="ORF">EMLJLAPB_00999</name>
    <name evidence="9" type="ORF">FFODKBPE_00352</name>
</gene>
<evidence type="ECO:0000256" key="2">
    <source>
        <dbReference type="ARBA" id="ARBA00022475"/>
    </source>
</evidence>
<dbReference type="GO" id="GO:0006508">
    <property type="term" value="P:proteolysis"/>
    <property type="evidence" value="ECO:0007669"/>
    <property type="project" value="UniProtKB-KW"/>
</dbReference>
<feature type="transmembrane region" description="Helical" evidence="8">
    <location>
        <begin position="40"/>
        <end position="58"/>
    </location>
</feature>
<dbReference type="InterPro" id="IPR026392">
    <property type="entry name" value="Exo/Archaeosortase_dom"/>
</dbReference>
<proteinExistence type="predicted"/>
<evidence type="ECO:0000256" key="8">
    <source>
        <dbReference type="SAM" id="Phobius"/>
    </source>
</evidence>
<evidence type="ECO:0000256" key="7">
    <source>
        <dbReference type="ARBA" id="ARBA00023136"/>
    </source>
</evidence>
<evidence type="ECO:0000256" key="5">
    <source>
        <dbReference type="ARBA" id="ARBA00022801"/>
    </source>
</evidence>
<evidence type="ECO:0000256" key="6">
    <source>
        <dbReference type="ARBA" id="ARBA00022989"/>
    </source>
</evidence>
<dbReference type="NCBIfam" id="TIGR04178">
    <property type="entry name" value="exo_archaeo"/>
    <property type="match status" value="1"/>
</dbReference>
<feature type="transmembrane region" description="Helical" evidence="8">
    <location>
        <begin position="88"/>
        <end position="107"/>
    </location>
</feature>
<feature type="transmembrane region" description="Helical" evidence="8">
    <location>
        <begin position="6"/>
        <end position="28"/>
    </location>
</feature>
<keyword evidence="4 8" id="KW-0812">Transmembrane</keyword>
<sequence length="252" mass="28339">MFSLDYIIGQHHAASLGVLILCFIWLLLKKREILQGMRAESYNPVFIVLGLVLLAFSLLMPAVWVFLVFQLLLAWLAVFIIFFGKGMLIQSILLGIYGFSISFPLIVEKFAELPYSKTIISPATWILTLSGYPLESHGQLISFLSSTGEPISVLVTSACAGPATMGVFIAIFALMMLDTPLPRGKAGYVFVFGIVGTWVQSFIRLIILLLVGYYRGGAALWTAHSWTIYILFPLWYLIFLYVYFYVYKKINC</sequence>
<comment type="subcellular location">
    <subcellularLocation>
        <location evidence="1">Cell membrane</location>
        <topology evidence="1">Multi-pass membrane protein</topology>
    </subcellularLocation>
</comment>
<feature type="transmembrane region" description="Helical" evidence="8">
    <location>
        <begin position="151"/>
        <end position="177"/>
    </location>
</feature>
<dbReference type="Proteomes" id="UP000634805">
    <property type="component" value="Unassembled WGS sequence"/>
</dbReference>
<keyword evidence="2" id="KW-1003">Cell membrane</keyword>
<feature type="transmembrane region" description="Helical" evidence="8">
    <location>
        <begin position="189"/>
        <end position="214"/>
    </location>
</feature>
<dbReference type="Proteomes" id="UP000603056">
    <property type="component" value="Unassembled WGS sequence"/>
</dbReference>
<keyword evidence="6 8" id="KW-1133">Transmembrane helix</keyword>
<feature type="transmembrane region" description="Helical" evidence="8">
    <location>
        <begin position="64"/>
        <end position="83"/>
    </location>
</feature>
<organism evidence="9 11">
    <name type="scientific">Candidatus Argoarchaeum ethanivorans</name>
    <dbReference type="NCBI Taxonomy" id="2608793"/>
    <lineage>
        <taxon>Archaea</taxon>
        <taxon>Methanobacteriati</taxon>
        <taxon>Methanobacteriota</taxon>
        <taxon>Stenosarchaea group</taxon>
        <taxon>Methanomicrobia</taxon>
        <taxon>Methanosarcinales</taxon>
        <taxon>Methanosarcinales incertae sedis</taxon>
        <taxon>GOM Arc I cluster</taxon>
        <taxon>Candidatus Argoarchaeum</taxon>
    </lineage>
</organism>
<dbReference type="EMBL" id="CAJHIS010000036">
    <property type="protein sequence ID" value="CAD6494885.1"/>
    <property type="molecule type" value="Genomic_DNA"/>
</dbReference>
<dbReference type="Pfam" id="PF09721">
    <property type="entry name" value="Exosortase_EpsH"/>
    <property type="match status" value="1"/>
</dbReference>
<name>A0A811T8R6_9EURY</name>
<reference evidence="9" key="1">
    <citation type="submission" date="2020-10" db="EMBL/GenBank/DDBJ databases">
        <authorList>
            <person name="Hahn C.J."/>
            <person name="Laso-Perez R."/>
            <person name="Vulcano F."/>
            <person name="Vaziourakis K.-M."/>
            <person name="Stokke R."/>
            <person name="Steen I.H."/>
            <person name="Teske A."/>
            <person name="Boetius A."/>
            <person name="Liebeke M."/>
            <person name="Amann R."/>
            <person name="Knittel K."/>
        </authorList>
    </citation>
    <scope>NUCLEOTIDE SEQUENCE</scope>
    <source>
        <strain evidence="10">Gfbio:e3339647-f889-4370-9287-4fb5cb688e4c:AG392D22_GoMArc1</strain>
        <strain evidence="9">Gfbio:e3339647-f889-4370-9287-4fb5cb688e4c:AG394J04_GoMArc1</strain>
    </source>
</reference>
<dbReference type="InterPro" id="IPR019127">
    <property type="entry name" value="Exosortase"/>
</dbReference>
<dbReference type="EMBL" id="CAJHIP010000011">
    <property type="protein sequence ID" value="CAD6492721.1"/>
    <property type="molecule type" value="Genomic_DNA"/>
</dbReference>
<evidence type="ECO:0000256" key="3">
    <source>
        <dbReference type="ARBA" id="ARBA00022670"/>
    </source>
</evidence>
<keyword evidence="5" id="KW-0378">Hydrolase</keyword>
<dbReference type="AlphaFoldDB" id="A0A811T8R6"/>
<evidence type="ECO:0000256" key="4">
    <source>
        <dbReference type="ARBA" id="ARBA00022692"/>
    </source>
</evidence>
<dbReference type="GO" id="GO:0005886">
    <property type="term" value="C:plasma membrane"/>
    <property type="evidence" value="ECO:0007669"/>
    <property type="project" value="UniProtKB-SubCell"/>
</dbReference>
<keyword evidence="3" id="KW-0645">Protease</keyword>
<evidence type="ECO:0000256" key="1">
    <source>
        <dbReference type="ARBA" id="ARBA00004651"/>
    </source>
</evidence>
<evidence type="ECO:0000313" key="9">
    <source>
        <dbReference type="EMBL" id="CAD6492721.1"/>
    </source>
</evidence>
<keyword evidence="7 8" id="KW-0472">Membrane</keyword>